<gene>
    <name evidence="3" type="ORF">NDU88_005949</name>
</gene>
<sequence>MGRPCQNPDQVYDELVRGCVDYDGRDDVSDGREEQVVTPAVNTRPLVSPTVPSKIGPHAISVPPIISPTMISSPEVIPGLSACGLPRRTVSPSPALGGMDSFPRLPMATYSPPSSAFPVMAVVVTFSVATLLWLVVLFVLLWRKRVAGKNEDSKSIQALEDQLEKGSLMPYVKVIPQHSGREEALPTEATAPQFIPVAIQCSTSNSESIDHAFPLPATDLGAAILVTTKTLQSTVDFTMESAVQYVRLVYAVRCRRGAHVIQCGVAHYTGDEQAPIKCVGGSGAERTPAGHRASEKQVGAGAKPSQRDHMKVEVCRQGKE</sequence>
<dbReference type="EMBL" id="JANPWB010000007">
    <property type="protein sequence ID" value="KAJ1174126.1"/>
    <property type="molecule type" value="Genomic_DNA"/>
</dbReference>
<comment type="caution">
    <text evidence="3">The sequence shown here is derived from an EMBL/GenBank/DDBJ whole genome shotgun (WGS) entry which is preliminary data.</text>
</comment>
<evidence type="ECO:0000256" key="1">
    <source>
        <dbReference type="SAM" id="MobiDB-lite"/>
    </source>
</evidence>
<accession>A0AAV7TCW1</accession>
<proteinExistence type="predicted"/>
<organism evidence="3 4">
    <name type="scientific">Pleurodeles waltl</name>
    <name type="common">Iberian ribbed newt</name>
    <dbReference type="NCBI Taxonomy" id="8319"/>
    <lineage>
        <taxon>Eukaryota</taxon>
        <taxon>Metazoa</taxon>
        <taxon>Chordata</taxon>
        <taxon>Craniata</taxon>
        <taxon>Vertebrata</taxon>
        <taxon>Euteleostomi</taxon>
        <taxon>Amphibia</taxon>
        <taxon>Batrachia</taxon>
        <taxon>Caudata</taxon>
        <taxon>Salamandroidea</taxon>
        <taxon>Salamandridae</taxon>
        <taxon>Pleurodelinae</taxon>
        <taxon>Pleurodeles</taxon>
    </lineage>
</organism>
<dbReference type="Proteomes" id="UP001066276">
    <property type="component" value="Chromosome 4_1"/>
</dbReference>
<evidence type="ECO:0000256" key="2">
    <source>
        <dbReference type="SAM" id="Phobius"/>
    </source>
</evidence>
<keyword evidence="2" id="KW-1133">Transmembrane helix</keyword>
<keyword evidence="4" id="KW-1185">Reference proteome</keyword>
<dbReference type="AlphaFoldDB" id="A0AAV7TCW1"/>
<keyword evidence="2" id="KW-0812">Transmembrane</keyword>
<feature type="region of interest" description="Disordered" evidence="1">
    <location>
        <begin position="282"/>
        <end position="320"/>
    </location>
</feature>
<name>A0AAV7TCW1_PLEWA</name>
<protein>
    <submittedName>
        <fullName evidence="3">Uncharacterized protein</fullName>
    </submittedName>
</protein>
<feature type="transmembrane region" description="Helical" evidence="2">
    <location>
        <begin position="116"/>
        <end position="142"/>
    </location>
</feature>
<evidence type="ECO:0000313" key="4">
    <source>
        <dbReference type="Proteomes" id="UP001066276"/>
    </source>
</evidence>
<reference evidence="3" key="1">
    <citation type="journal article" date="2022" name="bioRxiv">
        <title>Sequencing and chromosome-scale assembly of the giantPleurodeles waltlgenome.</title>
        <authorList>
            <person name="Brown T."/>
            <person name="Elewa A."/>
            <person name="Iarovenko S."/>
            <person name="Subramanian E."/>
            <person name="Araus A.J."/>
            <person name="Petzold A."/>
            <person name="Susuki M."/>
            <person name="Suzuki K.-i.T."/>
            <person name="Hayashi T."/>
            <person name="Toyoda A."/>
            <person name="Oliveira C."/>
            <person name="Osipova E."/>
            <person name="Leigh N.D."/>
            <person name="Simon A."/>
            <person name="Yun M.H."/>
        </authorList>
    </citation>
    <scope>NUCLEOTIDE SEQUENCE</scope>
    <source>
        <strain evidence="3">20211129_DDA</strain>
        <tissue evidence="3">Liver</tissue>
    </source>
</reference>
<evidence type="ECO:0000313" key="3">
    <source>
        <dbReference type="EMBL" id="KAJ1174126.1"/>
    </source>
</evidence>
<keyword evidence="2" id="KW-0472">Membrane</keyword>
<feature type="compositionally biased region" description="Basic and acidic residues" evidence="1">
    <location>
        <begin position="305"/>
        <end position="320"/>
    </location>
</feature>